<protein>
    <submittedName>
        <fullName evidence="2">Uncharacterized protein</fullName>
    </submittedName>
</protein>
<dbReference type="AlphaFoldDB" id="Q38EB8"/>
<evidence type="ECO:0000313" key="3">
    <source>
        <dbReference type="Proteomes" id="UP000008524"/>
    </source>
</evidence>
<sequence>MRRVCVRMHLSQPVERMGWVMGCCRRKQRFRERLFSCIYWLVGTLYLFPSTHMIKEREEVSRLALWFFFKKLLTQLKCHWLPPDVAHRQDWKC</sequence>
<reference evidence="2 3" key="2">
    <citation type="journal article" date="2005" name="Science">
        <title>The genome of the African trypanosome Trypanosoma brucei.</title>
        <authorList>
            <person name="Berriman M."/>
            <person name="Ghedin E."/>
            <person name="Hertz-Fowler C."/>
            <person name="Blandin G."/>
            <person name="Renauld H."/>
            <person name="Bartholomeu D.C."/>
            <person name="Lennard N.J."/>
            <person name="Caler E."/>
            <person name="Hamlin N.E."/>
            <person name="Haas B."/>
            <person name="Bohme U."/>
            <person name="Hannick L."/>
            <person name="Aslett M.A."/>
            <person name="Shallom J."/>
            <person name="Marcello L."/>
            <person name="Hou L."/>
            <person name="Wickstead B."/>
            <person name="Alsmark U.C."/>
            <person name="Arrowsmith C."/>
            <person name="Atkin R.J."/>
            <person name="Barron A.J."/>
            <person name="Bringaud F."/>
            <person name="Brooks K."/>
            <person name="Carrington M."/>
            <person name="Cherevach I."/>
            <person name="Chillingworth T.J."/>
            <person name="Churcher C."/>
            <person name="Clark L.N."/>
            <person name="Corton C.H."/>
            <person name="Cronin A."/>
            <person name="Davies R.M."/>
            <person name="Doggett J."/>
            <person name="Djikeng A."/>
            <person name="Feldblyum T."/>
            <person name="Field M.C."/>
            <person name="Fraser A."/>
            <person name="Goodhead I."/>
            <person name="Hance Z."/>
            <person name="Harper D."/>
            <person name="Harris B.R."/>
            <person name="Hauser H."/>
            <person name="Hostetler J."/>
            <person name="Ivens A."/>
            <person name="Jagels K."/>
            <person name="Johnson D."/>
            <person name="Johnson J."/>
            <person name="Jones K."/>
            <person name="Kerhornou A.X."/>
            <person name="Koo H."/>
            <person name="Larke N."/>
            <person name="Landfear S."/>
            <person name="Larkin C."/>
            <person name="Leech V."/>
            <person name="Line A."/>
            <person name="Lord A."/>
            <person name="Macleod A."/>
            <person name="Mooney P.J."/>
            <person name="Moule S."/>
            <person name="Martin D.M."/>
            <person name="Morgan G.W."/>
            <person name="Mungall K."/>
            <person name="Norbertczak H."/>
            <person name="Ormond D."/>
            <person name="Pai G."/>
            <person name="Peacock C.S."/>
            <person name="Peterson J."/>
            <person name="Quail M.A."/>
            <person name="Rabbinowitsch E."/>
            <person name="Rajandream M.A."/>
            <person name="Reitter C."/>
            <person name="Salzberg S.L."/>
            <person name="Sanders M."/>
            <person name="Schobel S."/>
            <person name="Sharp S."/>
            <person name="Simmonds M."/>
            <person name="Simpson A.J."/>
            <person name="Tallon L."/>
            <person name="Turner C.M."/>
            <person name="Tait A."/>
            <person name="Tivey A.R."/>
            <person name="Van Aken S."/>
            <person name="Walker D."/>
            <person name="Wanless D."/>
            <person name="Wang S."/>
            <person name="White B."/>
            <person name="White O."/>
            <person name="Whitehead S."/>
            <person name="Woodward J."/>
            <person name="Wortman J."/>
            <person name="Adams M.D."/>
            <person name="Embley T.M."/>
            <person name="Gull K."/>
            <person name="Ullu E."/>
            <person name="Barry J.D."/>
            <person name="Fairlamb A.H."/>
            <person name="Opperdoes F."/>
            <person name="Barrell B.G."/>
            <person name="Donelson J.E."/>
            <person name="Hall N."/>
            <person name="Fraser C.M."/>
            <person name="Melville S.E."/>
            <person name="El-Sayed N.M."/>
        </authorList>
    </citation>
    <scope>NUCLEOTIDE SEQUENCE [LARGE SCALE GENOMIC DNA]</scope>
    <source>
        <strain evidence="2 3">927/4 GUTat10.1</strain>
    </source>
</reference>
<dbReference type="RefSeq" id="XP_827182.1">
    <property type="nucleotide sequence ID" value="XM_822089.1"/>
</dbReference>
<reference evidence="2 3" key="1">
    <citation type="journal article" date="2005" name="Science">
        <title>Comparative genomics of trypanosomatid parasitic protozoa.</title>
        <authorList>
            <person name="El-Sayed N.M."/>
            <person name="Myler P.J."/>
            <person name="Blandin G."/>
            <person name="Berriman M."/>
            <person name="Crabtree J."/>
            <person name="Aggarwal G."/>
            <person name="Caler E."/>
            <person name="Renauld H."/>
            <person name="Worthey E.A."/>
            <person name="Hertz-Fowler C."/>
            <person name="Ghedin E."/>
            <person name="Peacock C."/>
            <person name="Bartholomeu D.C."/>
            <person name="Haas B.J."/>
            <person name="Tran A.N."/>
            <person name="Wortman J.R."/>
            <person name="Alsmark U.C."/>
            <person name="Angiuoli S."/>
            <person name="Anupama A."/>
            <person name="Badger J."/>
            <person name="Bringaud F."/>
            <person name="Cadag E."/>
            <person name="Carlton J.M."/>
            <person name="Cerqueira G.C."/>
            <person name="Creasy T."/>
            <person name="Delcher A.L."/>
            <person name="Djikeng A."/>
            <person name="Embley T.M."/>
            <person name="Hauser C."/>
            <person name="Ivens A.C."/>
            <person name="Kummerfeld S.K."/>
            <person name="Pereira-Leal J.B."/>
            <person name="Nilsson D."/>
            <person name="Peterson J."/>
            <person name="Salzberg S.L."/>
            <person name="Shallom J."/>
            <person name="Silva J.C."/>
            <person name="Sundaram J."/>
            <person name="Westenberger S."/>
            <person name="White O."/>
            <person name="Melville S.E."/>
            <person name="Donelson J.E."/>
            <person name="Andersson B."/>
            <person name="Stuart K.D."/>
            <person name="Hall N."/>
        </authorList>
    </citation>
    <scope>NUCLEOTIDE SEQUENCE [LARGE SCALE GENOMIC DNA]</scope>
    <source>
        <strain evidence="2 3">927/4 GUTat10.1</strain>
    </source>
</reference>
<evidence type="ECO:0000256" key="1">
    <source>
        <dbReference type="SAM" id="Phobius"/>
    </source>
</evidence>
<keyword evidence="1" id="KW-0472">Membrane</keyword>
<dbReference type="GeneID" id="3660571"/>
<name>Q38EB8_TRYB2</name>
<dbReference type="EMBL" id="CM000207">
    <property type="protein sequence ID" value="EAN76852.1"/>
    <property type="molecule type" value="Genomic_DNA"/>
</dbReference>
<evidence type="ECO:0000313" key="2">
    <source>
        <dbReference type="EMBL" id="EAN76852.1"/>
    </source>
</evidence>
<proteinExistence type="predicted"/>
<keyword evidence="1" id="KW-0812">Transmembrane</keyword>
<keyword evidence="3" id="KW-1185">Reference proteome</keyword>
<dbReference type="PaxDb" id="5691-EAN76852"/>
<accession>Q38EB8</accession>
<dbReference type="Proteomes" id="UP000008524">
    <property type="component" value="Chromosome 9"/>
</dbReference>
<dbReference type="InParanoid" id="Q38EB8"/>
<dbReference type="KEGG" id="tbr:Tb09.211.0420"/>
<organism evidence="2 3">
    <name type="scientific">Trypanosoma brucei brucei (strain 927/4 GUTat10.1)</name>
    <dbReference type="NCBI Taxonomy" id="185431"/>
    <lineage>
        <taxon>Eukaryota</taxon>
        <taxon>Discoba</taxon>
        <taxon>Euglenozoa</taxon>
        <taxon>Kinetoplastea</taxon>
        <taxon>Metakinetoplastina</taxon>
        <taxon>Trypanosomatida</taxon>
        <taxon>Trypanosomatidae</taxon>
        <taxon>Trypanosoma</taxon>
    </lineage>
</organism>
<feature type="transmembrane region" description="Helical" evidence="1">
    <location>
        <begin position="34"/>
        <end position="54"/>
    </location>
</feature>
<gene>
    <name evidence="2" type="ORF">Tb09.211.0420</name>
</gene>
<keyword evidence="1" id="KW-1133">Transmembrane helix</keyword>